<evidence type="ECO:0000313" key="1">
    <source>
        <dbReference type="EMBL" id="KIL61984.1"/>
    </source>
</evidence>
<dbReference type="InterPro" id="IPR032675">
    <property type="entry name" value="LRR_dom_sf"/>
</dbReference>
<sequence length="455" mass="52064">MSQTSSPCSRLNDDVLREIFIHCIIHPGNAYNSFYHKEISKINISKLFIVSGYYKPPFRQQPQLTVSQVCSSWRDIALLTPQLWDNIHISYLNDANLSTAREYLSRAKNLPVAMTIQRRPWIDGQPELPWQDWCSQLTAFLSSYRIRILQLKVLTAGKTPPFHLILSDLPQRSVAELESLYISTRYDQEQEQIDLNDTRYPKLEHVHIGGVYKSSSFNSSSLRIFDGMRLQMTVRESWDLLSRCPSLEESHLRITKVNGSRMPVSMPQIHLQCLRILVLDSKSEITFSTFIEVLTLPVVEILLVARGWSAIAFQSLAHRSNYFPHLRDFTLAYPTSIVDAGALLTLMPRLTRIFLSGTNRIIFDHLALDGLASGSLAPRLQTLSVGSILNAESFLDMVESRMQNAQRSSNGVPAPFTEVVIWQFNQRYMNRLLDLQQRGIPIEARRGIPIEAQRY</sequence>
<dbReference type="AlphaFoldDB" id="A0A0C2T5Z8"/>
<dbReference type="Gene3D" id="3.80.10.10">
    <property type="entry name" value="Ribonuclease Inhibitor"/>
    <property type="match status" value="1"/>
</dbReference>
<dbReference type="Proteomes" id="UP000054549">
    <property type="component" value="Unassembled WGS sequence"/>
</dbReference>
<dbReference type="OrthoDB" id="3016965at2759"/>
<gene>
    <name evidence="1" type="ORF">M378DRAFT_13182</name>
</gene>
<protein>
    <submittedName>
        <fullName evidence="1">Uncharacterized protein</fullName>
    </submittedName>
</protein>
<evidence type="ECO:0000313" key="2">
    <source>
        <dbReference type="Proteomes" id="UP000054549"/>
    </source>
</evidence>
<proteinExistence type="predicted"/>
<accession>A0A0C2T5Z8</accession>
<name>A0A0C2T5Z8_AMAMK</name>
<dbReference type="Gene3D" id="1.20.1280.50">
    <property type="match status" value="1"/>
</dbReference>
<reference evidence="1 2" key="1">
    <citation type="submission" date="2014-04" db="EMBL/GenBank/DDBJ databases">
        <title>Evolutionary Origins and Diversification of the Mycorrhizal Mutualists.</title>
        <authorList>
            <consortium name="DOE Joint Genome Institute"/>
            <consortium name="Mycorrhizal Genomics Consortium"/>
            <person name="Kohler A."/>
            <person name="Kuo A."/>
            <person name="Nagy L.G."/>
            <person name="Floudas D."/>
            <person name="Copeland A."/>
            <person name="Barry K.W."/>
            <person name="Cichocki N."/>
            <person name="Veneault-Fourrey C."/>
            <person name="LaButti K."/>
            <person name="Lindquist E.A."/>
            <person name="Lipzen A."/>
            <person name="Lundell T."/>
            <person name="Morin E."/>
            <person name="Murat C."/>
            <person name="Riley R."/>
            <person name="Ohm R."/>
            <person name="Sun H."/>
            <person name="Tunlid A."/>
            <person name="Henrissat B."/>
            <person name="Grigoriev I.V."/>
            <person name="Hibbett D.S."/>
            <person name="Martin F."/>
        </authorList>
    </citation>
    <scope>NUCLEOTIDE SEQUENCE [LARGE SCALE GENOMIC DNA]</scope>
    <source>
        <strain evidence="1 2">Koide BX008</strain>
    </source>
</reference>
<dbReference type="EMBL" id="KN818277">
    <property type="protein sequence ID" value="KIL61984.1"/>
    <property type="molecule type" value="Genomic_DNA"/>
</dbReference>
<organism evidence="1 2">
    <name type="scientific">Amanita muscaria (strain Koide BX008)</name>
    <dbReference type="NCBI Taxonomy" id="946122"/>
    <lineage>
        <taxon>Eukaryota</taxon>
        <taxon>Fungi</taxon>
        <taxon>Dikarya</taxon>
        <taxon>Basidiomycota</taxon>
        <taxon>Agaricomycotina</taxon>
        <taxon>Agaricomycetes</taxon>
        <taxon>Agaricomycetidae</taxon>
        <taxon>Agaricales</taxon>
        <taxon>Pluteineae</taxon>
        <taxon>Amanitaceae</taxon>
        <taxon>Amanita</taxon>
    </lineage>
</organism>
<keyword evidence="2" id="KW-1185">Reference proteome</keyword>
<dbReference type="HOGENOM" id="CLU_030811_0_0_1"/>
<dbReference type="InParanoid" id="A0A0C2T5Z8"/>